<evidence type="ECO:0000313" key="2">
    <source>
        <dbReference type="EMBL" id="VFK29403.1"/>
    </source>
</evidence>
<dbReference type="AlphaFoldDB" id="A0A450XJA9"/>
<accession>A0A450XJA9</accession>
<gene>
    <name evidence="1" type="ORF">BECKLPF1236A_GA0070988_103405</name>
    <name evidence="2" type="ORF">BECKLPF1236A_GA0070988_107311</name>
</gene>
<dbReference type="EMBL" id="CAADFM010000340">
    <property type="protein sequence ID" value="VFK22307.1"/>
    <property type="molecule type" value="Genomic_DNA"/>
</dbReference>
<protein>
    <submittedName>
        <fullName evidence="2">Uncharacterized protein</fullName>
    </submittedName>
</protein>
<proteinExistence type="predicted"/>
<evidence type="ECO:0000313" key="1">
    <source>
        <dbReference type="EMBL" id="VFK22307.1"/>
    </source>
</evidence>
<dbReference type="EMBL" id="CAADFM010000731">
    <property type="protein sequence ID" value="VFK29403.1"/>
    <property type="molecule type" value="Genomic_DNA"/>
</dbReference>
<name>A0A450XJA9_9GAMM</name>
<reference evidence="2" key="1">
    <citation type="submission" date="2019-02" db="EMBL/GenBank/DDBJ databases">
        <authorList>
            <person name="Gruber-Vodicka R. H."/>
            <person name="Seah K. B. B."/>
        </authorList>
    </citation>
    <scope>NUCLEOTIDE SEQUENCE</scope>
    <source>
        <strain evidence="2">BECK_S312</strain>
    </source>
</reference>
<sequence>MRVAIHPTAPNWLLFHSKVTLPGPFNTVCYQTALATYPFRVRAMPSVQGRTRTGTLWFLSEPHGFRLSAESPRLTLLSETAALPV</sequence>
<organism evidence="2">
    <name type="scientific">Candidatus Kentrum sp. LPFa</name>
    <dbReference type="NCBI Taxonomy" id="2126335"/>
    <lineage>
        <taxon>Bacteria</taxon>
        <taxon>Pseudomonadati</taxon>
        <taxon>Pseudomonadota</taxon>
        <taxon>Gammaproteobacteria</taxon>
        <taxon>Candidatus Kentrum</taxon>
    </lineage>
</organism>